<dbReference type="EMBL" id="JALLAZ020000991">
    <property type="protein sequence ID" value="KAL3783007.1"/>
    <property type="molecule type" value="Genomic_DNA"/>
</dbReference>
<reference evidence="1 2" key="1">
    <citation type="submission" date="2024-10" db="EMBL/GenBank/DDBJ databases">
        <title>Updated reference genomes for cyclostephanoid diatoms.</title>
        <authorList>
            <person name="Roberts W.R."/>
            <person name="Alverson A.J."/>
        </authorList>
    </citation>
    <scope>NUCLEOTIDE SEQUENCE [LARGE SCALE GENOMIC DNA]</scope>
    <source>
        <strain evidence="1 2">AJA276-08</strain>
    </source>
</reference>
<proteinExistence type="predicted"/>
<dbReference type="AlphaFoldDB" id="A0ABD3P5K7"/>
<dbReference type="Gene3D" id="3.40.50.1110">
    <property type="entry name" value="SGNH hydrolase"/>
    <property type="match status" value="1"/>
</dbReference>
<keyword evidence="2" id="KW-1185">Reference proteome</keyword>
<protein>
    <submittedName>
        <fullName evidence="1">Uncharacterized protein</fullName>
    </submittedName>
</protein>
<dbReference type="Proteomes" id="UP001530315">
    <property type="component" value="Unassembled WGS sequence"/>
</dbReference>
<accession>A0ABD3P5K7</accession>
<evidence type="ECO:0000313" key="2">
    <source>
        <dbReference type="Proteomes" id="UP001530315"/>
    </source>
</evidence>
<sequence>MAGIIMDDVQHLFDADARMLLVANAINMSTWVAAKTKGKTMRVLDAYNVLVSGHNELLMEKVSKFETLYPPLQAYLHDCPWHDLRCASKTVDYFDIFEVFECLNHKKDYFGIHNICNPCHPSQTDTDRSNNCDNLHGYKFWDRNHPTHDASPSDGFSMLAVQIIYNKEVRSGSR</sequence>
<comment type="caution">
    <text evidence="1">The sequence shown here is derived from an EMBL/GenBank/DDBJ whole genome shotgun (WGS) entry which is preliminary data.</text>
</comment>
<gene>
    <name evidence="1" type="ORF">ACHAW5_009104</name>
</gene>
<organism evidence="1 2">
    <name type="scientific">Stephanodiscus triporus</name>
    <dbReference type="NCBI Taxonomy" id="2934178"/>
    <lineage>
        <taxon>Eukaryota</taxon>
        <taxon>Sar</taxon>
        <taxon>Stramenopiles</taxon>
        <taxon>Ochrophyta</taxon>
        <taxon>Bacillariophyta</taxon>
        <taxon>Coscinodiscophyceae</taxon>
        <taxon>Thalassiosirophycidae</taxon>
        <taxon>Stephanodiscales</taxon>
        <taxon>Stephanodiscaceae</taxon>
        <taxon>Stephanodiscus</taxon>
    </lineage>
</organism>
<dbReference type="InterPro" id="IPR036514">
    <property type="entry name" value="SGNH_hydro_sf"/>
</dbReference>
<evidence type="ECO:0000313" key="1">
    <source>
        <dbReference type="EMBL" id="KAL3783007.1"/>
    </source>
</evidence>
<name>A0ABD3P5K7_9STRA</name>